<keyword evidence="2" id="KW-0808">Transferase</keyword>
<evidence type="ECO:0000259" key="1">
    <source>
        <dbReference type="Pfam" id="PF01636"/>
    </source>
</evidence>
<accession>A0A9P4YU74</accession>
<dbReference type="RefSeq" id="XP_035321289.1">
    <property type="nucleotide sequence ID" value="XM_035468909.1"/>
</dbReference>
<sequence>MAGAVRQPIDVEALQRYIGEKIPEIGLPLEVKQFGYGQSNPTYQLISPDGVKYVLRKKPPGRLLSKSAHKVEREYRIISALGPTDVPVPKAYCLCEDESVIGTAFYIMEFLDGRIFEDPSIPDASSAEERSRLWQAAVHTLAKLHRVDYTKLGLQSFGQTSGFYDRQLATWKQISLSQANVVDAETKESVGAIPHIDSLLAFFGDKANQPRDRATLVHGDYKIDNIVFHRDKPEVIGLLDWEMSTIGHPLSDLANMMNPYYMTPGFFPSDSSPGLPSPDALMGWYADVAGWDPRPEADWAKAFSIFRLSAIAQGIAARVVRKQASSAQAKRYATIFPSLGVLAWNMVEERRSTAGAVAKTKL</sequence>
<dbReference type="GeneID" id="55973167"/>
<dbReference type="GO" id="GO:0004672">
    <property type="term" value="F:protein kinase activity"/>
    <property type="evidence" value="ECO:0007669"/>
    <property type="project" value="InterPro"/>
</dbReference>
<dbReference type="InterPro" id="IPR011009">
    <property type="entry name" value="Kinase-like_dom_sf"/>
</dbReference>
<dbReference type="PANTHER" id="PTHR47829">
    <property type="entry name" value="HYDROLASE, PUTATIVE (AFU_ORTHOLOGUE AFUA_1G12880)-RELATED"/>
    <property type="match status" value="1"/>
</dbReference>
<name>A0A9P4YU74_9HYPO</name>
<dbReference type="Proteomes" id="UP000749293">
    <property type="component" value="Unassembled WGS sequence"/>
</dbReference>
<dbReference type="Gene3D" id="3.30.200.20">
    <property type="entry name" value="Phosphorylase Kinase, domain 1"/>
    <property type="match status" value="1"/>
</dbReference>
<dbReference type="InterPro" id="IPR002575">
    <property type="entry name" value="Aminoglycoside_PTrfase"/>
</dbReference>
<dbReference type="InterPro" id="IPR008271">
    <property type="entry name" value="Ser/Thr_kinase_AS"/>
</dbReference>
<dbReference type="EMBL" id="JAANYQ010000008">
    <property type="protein sequence ID" value="KAF4122637.1"/>
    <property type="molecule type" value="Genomic_DNA"/>
</dbReference>
<organism evidence="2 3">
    <name type="scientific">Geosmithia morbida</name>
    <dbReference type="NCBI Taxonomy" id="1094350"/>
    <lineage>
        <taxon>Eukaryota</taxon>
        <taxon>Fungi</taxon>
        <taxon>Dikarya</taxon>
        <taxon>Ascomycota</taxon>
        <taxon>Pezizomycotina</taxon>
        <taxon>Sordariomycetes</taxon>
        <taxon>Hypocreomycetidae</taxon>
        <taxon>Hypocreales</taxon>
        <taxon>Bionectriaceae</taxon>
        <taxon>Geosmithia</taxon>
    </lineage>
</organism>
<dbReference type="CDD" id="cd05154">
    <property type="entry name" value="ACAD10_11_N-like"/>
    <property type="match status" value="1"/>
</dbReference>
<feature type="domain" description="Aminoglycoside phosphotransferase" evidence="1">
    <location>
        <begin position="30"/>
        <end position="263"/>
    </location>
</feature>
<dbReference type="OrthoDB" id="191037at2759"/>
<protein>
    <submittedName>
        <fullName evidence="2">Kinase, aminoglycoside phosphotransferase (APT) family</fullName>
    </submittedName>
</protein>
<keyword evidence="2" id="KW-0418">Kinase</keyword>
<dbReference type="AlphaFoldDB" id="A0A9P4YU74"/>
<dbReference type="PROSITE" id="PS00108">
    <property type="entry name" value="PROTEIN_KINASE_ST"/>
    <property type="match status" value="1"/>
</dbReference>
<dbReference type="InterPro" id="IPR052898">
    <property type="entry name" value="ACAD10-like"/>
</dbReference>
<gene>
    <name evidence="2" type="ORF">GMORB2_6944</name>
</gene>
<comment type="caution">
    <text evidence="2">The sequence shown here is derived from an EMBL/GenBank/DDBJ whole genome shotgun (WGS) entry which is preliminary data.</text>
</comment>
<dbReference type="Gene3D" id="3.90.1200.10">
    <property type="match status" value="1"/>
</dbReference>
<dbReference type="PANTHER" id="PTHR47829:SF1">
    <property type="entry name" value="HAD FAMILY PHOSPHATASE"/>
    <property type="match status" value="1"/>
</dbReference>
<dbReference type="Pfam" id="PF01636">
    <property type="entry name" value="APH"/>
    <property type="match status" value="1"/>
</dbReference>
<proteinExistence type="predicted"/>
<evidence type="ECO:0000313" key="2">
    <source>
        <dbReference type="EMBL" id="KAF4122637.1"/>
    </source>
</evidence>
<reference evidence="2" key="1">
    <citation type="submission" date="2020-03" db="EMBL/GenBank/DDBJ databases">
        <title>Site-based positive gene gene selection in Geosmithia morbida across the United States reveals a broad range of putative effectors and factors for local host and environmental adapation.</title>
        <authorList>
            <person name="Onufrak A."/>
            <person name="Murdoch R.W."/>
            <person name="Gazis R."/>
            <person name="Huff M."/>
            <person name="Staton M."/>
            <person name="Klingeman W."/>
            <person name="Hadziabdic D."/>
        </authorList>
    </citation>
    <scope>NUCLEOTIDE SEQUENCE</scope>
    <source>
        <strain evidence="2">1262</strain>
    </source>
</reference>
<dbReference type="InterPro" id="IPR041726">
    <property type="entry name" value="ACAD10_11_N"/>
</dbReference>
<dbReference type="SUPFAM" id="SSF56112">
    <property type="entry name" value="Protein kinase-like (PK-like)"/>
    <property type="match status" value="1"/>
</dbReference>
<keyword evidence="3" id="KW-1185">Reference proteome</keyword>
<evidence type="ECO:0000313" key="3">
    <source>
        <dbReference type="Proteomes" id="UP000749293"/>
    </source>
</evidence>